<dbReference type="PATRIC" id="fig|1685127.3.peg.689"/>
<dbReference type="EMBL" id="LFWZ01000018">
    <property type="protein sequence ID" value="KON30933.1"/>
    <property type="molecule type" value="Genomic_DNA"/>
</dbReference>
<sequence length="240" mass="26644">MAIKAVGFDLFGTLVDAEADWEDCVRSMCGHLRDRGYEFSDDDFISCYRAAAVEHRKARREELREVNNRVWVADALSRMSFEVEASSPHVVSAVERYFSPWRLTVAPDAHEVLERLHGKFKIALVSNFTDSAYLHRCLEALGLEEFFDGVIVSDSVGWRKPHPAIFETFLELTGATADEAIFIGDDPVSDIKGAKNLGIKAVLLAKPGHAGSQEGETEVRPDHVVSSLTEFGEMLLADSI</sequence>
<dbReference type="GO" id="GO:0016791">
    <property type="term" value="F:phosphatase activity"/>
    <property type="evidence" value="ECO:0007669"/>
    <property type="project" value="TreeGrafter"/>
</dbReference>
<evidence type="ECO:0008006" key="7">
    <source>
        <dbReference type="Google" id="ProtNLM"/>
    </source>
</evidence>
<dbReference type="InterPro" id="IPR023214">
    <property type="entry name" value="HAD_sf"/>
</dbReference>
<reference evidence="5 6" key="1">
    <citation type="submission" date="2015-06" db="EMBL/GenBank/DDBJ databases">
        <title>New insights into the roles of widespread benthic archaea in carbon and nitrogen cycling.</title>
        <authorList>
            <person name="Lazar C.S."/>
            <person name="Baker B.J."/>
            <person name="Seitz K.W."/>
            <person name="Hyde A.S."/>
            <person name="Dick G.J."/>
            <person name="Hinrichs K.-U."/>
            <person name="Teske A.P."/>
        </authorList>
    </citation>
    <scope>NUCLEOTIDE SEQUENCE [LARGE SCALE GENOMIC DNA]</scope>
    <source>
        <strain evidence="5">DG-45</strain>
    </source>
</reference>
<dbReference type="Gene3D" id="1.20.120.710">
    <property type="entry name" value="Haloacid dehalogenase hydrolase-like domain"/>
    <property type="match status" value="1"/>
</dbReference>
<evidence type="ECO:0000256" key="3">
    <source>
        <dbReference type="ARBA" id="ARBA00022801"/>
    </source>
</evidence>
<evidence type="ECO:0000256" key="4">
    <source>
        <dbReference type="ARBA" id="ARBA00022842"/>
    </source>
</evidence>
<organism evidence="5 6">
    <name type="scientific">miscellaneous Crenarchaeota group-15 archaeon DG-45</name>
    <dbReference type="NCBI Taxonomy" id="1685127"/>
    <lineage>
        <taxon>Archaea</taxon>
        <taxon>Candidatus Bathyarchaeota</taxon>
        <taxon>MCG-15</taxon>
    </lineage>
</organism>
<comment type="caution">
    <text evidence="5">The sequence shown here is derived from an EMBL/GenBank/DDBJ whole genome shotgun (WGS) entry which is preliminary data.</text>
</comment>
<dbReference type="InterPro" id="IPR006439">
    <property type="entry name" value="HAD-SF_hydro_IA"/>
</dbReference>
<dbReference type="Proteomes" id="UP000037210">
    <property type="component" value="Unassembled WGS sequence"/>
</dbReference>
<dbReference type="PANTHER" id="PTHR46470:SF3">
    <property type="entry name" value="N-ACYLNEURAMINATE-9-PHOSPHATASE"/>
    <property type="match status" value="1"/>
</dbReference>
<dbReference type="InterPro" id="IPR051400">
    <property type="entry name" value="HAD-like_hydrolase"/>
</dbReference>
<proteinExistence type="inferred from homology"/>
<dbReference type="NCBIfam" id="TIGR01509">
    <property type="entry name" value="HAD-SF-IA-v3"/>
    <property type="match status" value="1"/>
</dbReference>
<evidence type="ECO:0000313" key="5">
    <source>
        <dbReference type="EMBL" id="KON30933.1"/>
    </source>
</evidence>
<accession>A0A0M0BQS7</accession>
<dbReference type="PANTHER" id="PTHR46470">
    <property type="entry name" value="N-ACYLNEURAMINATE-9-PHOSPHATASE"/>
    <property type="match status" value="1"/>
</dbReference>
<comment type="cofactor">
    <cofactor evidence="1">
        <name>Mg(2+)</name>
        <dbReference type="ChEBI" id="CHEBI:18420"/>
    </cofactor>
</comment>
<dbReference type="SUPFAM" id="SSF56784">
    <property type="entry name" value="HAD-like"/>
    <property type="match status" value="1"/>
</dbReference>
<dbReference type="AlphaFoldDB" id="A0A0M0BQS7"/>
<name>A0A0M0BQS7_9ARCH</name>
<dbReference type="InterPro" id="IPR036412">
    <property type="entry name" value="HAD-like_sf"/>
</dbReference>
<evidence type="ECO:0000256" key="2">
    <source>
        <dbReference type="ARBA" id="ARBA00007958"/>
    </source>
</evidence>
<keyword evidence="4" id="KW-0460">Magnesium</keyword>
<evidence type="ECO:0000256" key="1">
    <source>
        <dbReference type="ARBA" id="ARBA00001946"/>
    </source>
</evidence>
<dbReference type="SFLD" id="SFLDG01135">
    <property type="entry name" value="C1.5.6:_HAD__Beta-PGM__Phospha"/>
    <property type="match status" value="1"/>
</dbReference>
<dbReference type="GO" id="GO:0019752">
    <property type="term" value="P:carboxylic acid metabolic process"/>
    <property type="evidence" value="ECO:0007669"/>
    <property type="project" value="UniProtKB-ARBA"/>
</dbReference>
<evidence type="ECO:0000313" key="6">
    <source>
        <dbReference type="Proteomes" id="UP000037210"/>
    </source>
</evidence>
<dbReference type="SFLD" id="SFLDS00003">
    <property type="entry name" value="Haloacid_Dehalogenase"/>
    <property type="match status" value="1"/>
</dbReference>
<dbReference type="Pfam" id="PF00702">
    <property type="entry name" value="Hydrolase"/>
    <property type="match status" value="1"/>
</dbReference>
<gene>
    <name evidence="5" type="ORF">AC482_02515</name>
</gene>
<dbReference type="NCBIfam" id="TIGR01549">
    <property type="entry name" value="HAD-SF-IA-v1"/>
    <property type="match status" value="1"/>
</dbReference>
<comment type="similarity">
    <text evidence="2">Belongs to the HAD-like hydrolase superfamily.</text>
</comment>
<dbReference type="Gene3D" id="3.40.50.1000">
    <property type="entry name" value="HAD superfamily/HAD-like"/>
    <property type="match status" value="1"/>
</dbReference>
<keyword evidence="3" id="KW-0378">Hydrolase</keyword>
<protein>
    <recommendedName>
        <fullName evidence="7">HAD family hydrolase</fullName>
    </recommendedName>
</protein>
<dbReference type="SFLD" id="SFLDG01129">
    <property type="entry name" value="C1.5:_HAD__Beta-PGM__Phosphata"/>
    <property type="match status" value="1"/>
</dbReference>